<feature type="transmembrane region" description="Helical" evidence="4">
    <location>
        <begin position="98"/>
        <end position="117"/>
    </location>
</feature>
<dbReference type="SMART" id="SM00342">
    <property type="entry name" value="HTH_ARAC"/>
    <property type="match status" value="1"/>
</dbReference>
<feature type="transmembrane region" description="Helical" evidence="4">
    <location>
        <begin position="65"/>
        <end position="86"/>
    </location>
</feature>
<dbReference type="EMBL" id="MAYH01000023">
    <property type="protein sequence ID" value="OCA72340.1"/>
    <property type="molecule type" value="Genomic_DNA"/>
</dbReference>
<protein>
    <submittedName>
        <fullName evidence="6">DNA-binding protein</fullName>
    </submittedName>
</protein>
<keyword evidence="4" id="KW-0472">Membrane</keyword>
<keyword evidence="7" id="KW-1185">Reference proteome</keyword>
<dbReference type="Gene3D" id="1.10.10.60">
    <property type="entry name" value="Homeodomain-like"/>
    <property type="match status" value="1"/>
</dbReference>
<dbReference type="PROSITE" id="PS00041">
    <property type="entry name" value="HTH_ARAC_FAMILY_1"/>
    <property type="match status" value="1"/>
</dbReference>
<dbReference type="GO" id="GO:0003700">
    <property type="term" value="F:DNA-binding transcription factor activity"/>
    <property type="evidence" value="ECO:0007669"/>
    <property type="project" value="InterPro"/>
</dbReference>
<keyword evidence="1" id="KW-0805">Transcription regulation</keyword>
<dbReference type="RefSeq" id="WP_065394564.1">
    <property type="nucleotide sequence ID" value="NZ_MAYH01000023.1"/>
</dbReference>
<evidence type="ECO:0000313" key="6">
    <source>
        <dbReference type="EMBL" id="OCA72340.1"/>
    </source>
</evidence>
<evidence type="ECO:0000256" key="1">
    <source>
        <dbReference type="ARBA" id="ARBA00023015"/>
    </source>
</evidence>
<dbReference type="InterPro" id="IPR009057">
    <property type="entry name" value="Homeodomain-like_sf"/>
</dbReference>
<feature type="transmembrane region" description="Helical" evidence="4">
    <location>
        <begin position="137"/>
        <end position="159"/>
    </location>
</feature>
<dbReference type="PRINTS" id="PR00032">
    <property type="entry name" value="HTHARAC"/>
</dbReference>
<dbReference type="PANTHER" id="PTHR43280:SF29">
    <property type="entry name" value="ARAC-FAMILY TRANSCRIPTIONAL REGULATOR"/>
    <property type="match status" value="1"/>
</dbReference>
<feature type="transmembrane region" description="Helical" evidence="4">
    <location>
        <begin position="6"/>
        <end position="26"/>
    </location>
</feature>
<organism evidence="6 7">
    <name type="scientific">Chryseobacterium artocarpi</name>
    <dbReference type="NCBI Taxonomy" id="1414727"/>
    <lineage>
        <taxon>Bacteria</taxon>
        <taxon>Pseudomonadati</taxon>
        <taxon>Bacteroidota</taxon>
        <taxon>Flavobacteriia</taxon>
        <taxon>Flavobacteriales</taxon>
        <taxon>Weeksellaceae</taxon>
        <taxon>Chryseobacterium group</taxon>
        <taxon>Chryseobacterium</taxon>
    </lineage>
</organism>
<dbReference type="OrthoDB" id="9779074at2"/>
<sequence length="384" mass="44161">MDNVNLLVIVTIISLFISLFLAFFLITVKTKYKVSNGLFAAFLVLNAIDISEPLFNMIVDGPSNLGMFRASFAFLQIPVFYLYIISVCYSDFKLKPKYLLHLLPFLIANLALLPRFYGVDTASKISFIQNRQSMVEFQFNHILIHLQIIVYIIAVFRVLRKSKKLYVENYAGKSIASYNWLFQFTVVLSVLYMVALLKNILKFSDYPHVSEVIKIVLLVSSLFIFCWYLFKALNNPGLFRNIDSKLKLVSELVSEEKSSGLPVADEREYNEDLLKLKKYMAEKKPFLNSSLTIQDVSRDIEIPVRDLSLLINHQIGQHFYDFVNTYRIENAMDILKDTTKSKVTILEILYEVGFNSKSSFNTAFKKHTGSTPTDFRKSLKISGL</sequence>
<keyword evidence="4" id="KW-0812">Transmembrane</keyword>
<feature type="transmembrane region" description="Helical" evidence="4">
    <location>
        <begin position="180"/>
        <end position="200"/>
    </location>
</feature>
<comment type="caution">
    <text evidence="6">The sequence shown here is derived from an EMBL/GenBank/DDBJ whole genome shotgun (WGS) entry which is preliminary data.</text>
</comment>
<keyword evidence="4" id="KW-1133">Transmembrane helix</keyword>
<keyword evidence="2 6" id="KW-0238">DNA-binding</keyword>
<dbReference type="PANTHER" id="PTHR43280">
    <property type="entry name" value="ARAC-FAMILY TRANSCRIPTIONAL REGULATOR"/>
    <property type="match status" value="1"/>
</dbReference>
<dbReference type="Proteomes" id="UP000092651">
    <property type="component" value="Unassembled WGS sequence"/>
</dbReference>
<keyword evidence="3" id="KW-0804">Transcription</keyword>
<evidence type="ECO:0000256" key="3">
    <source>
        <dbReference type="ARBA" id="ARBA00023163"/>
    </source>
</evidence>
<evidence type="ECO:0000256" key="2">
    <source>
        <dbReference type="ARBA" id="ARBA00023125"/>
    </source>
</evidence>
<feature type="transmembrane region" description="Helical" evidence="4">
    <location>
        <begin position="38"/>
        <end position="59"/>
    </location>
</feature>
<reference evidence="6 7" key="1">
    <citation type="submission" date="2016-07" db="EMBL/GenBank/DDBJ databases">
        <authorList>
            <person name="Jeong J.-J."/>
            <person name="Kim D.W."/>
            <person name="Sang M.K."/>
            <person name="Choi I.-G."/>
            <person name="Kim K.D."/>
        </authorList>
    </citation>
    <scope>NUCLEOTIDE SEQUENCE [LARGE SCALE GENOMIC DNA]</scope>
    <source>
        <strain evidence="6 7">UTM-3</strain>
    </source>
</reference>
<feature type="transmembrane region" description="Helical" evidence="4">
    <location>
        <begin position="212"/>
        <end position="230"/>
    </location>
</feature>
<dbReference type="Pfam" id="PF12833">
    <property type="entry name" value="HTH_18"/>
    <property type="match status" value="1"/>
</dbReference>
<proteinExistence type="predicted"/>
<dbReference type="SUPFAM" id="SSF46689">
    <property type="entry name" value="Homeodomain-like"/>
    <property type="match status" value="1"/>
</dbReference>
<gene>
    <name evidence="6" type="ORF">BBI01_09430</name>
</gene>
<dbReference type="InterPro" id="IPR018062">
    <property type="entry name" value="HTH_AraC-typ_CS"/>
</dbReference>
<accession>A0A1B8ZL98</accession>
<evidence type="ECO:0000313" key="7">
    <source>
        <dbReference type="Proteomes" id="UP000092651"/>
    </source>
</evidence>
<dbReference type="AlphaFoldDB" id="A0A1B8ZL98"/>
<dbReference type="PROSITE" id="PS01124">
    <property type="entry name" value="HTH_ARAC_FAMILY_2"/>
    <property type="match status" value="1"/>
</dbReference>
<dbReference type="InterPro" id="IPR020449">
    <property type="entry name" value="Tscrpt_reg_AraC-type_HTH"/>
</dbReference>
<dbReference type="InterPro" id="IPR018060">
    <property type="entry name" value="HTH_AraC"/>
</dbReference>
<evidence type="ECO:0000259" key="5">
    <source>
        <dbReference type="PROSITE" id="PS01124"/>
    </source>
</evidence>
<dbReference type="GO" id="GO:0043565">
    <property type="term" value="F:sequence-specific DNA binding"/>
    <property type="evidence" value="ECO:0007669"/>
    <property type="project" value="InterPro"/>
</dbReference>
<name>A0A1B8ZL98_9FLAO</name>
<evidence type="ECO:0000256" key="4">
    <source>
        <dbReference type="SAM" id="Phobius"/>
    </source>
</evidence>
<feature type="domain" description="HTH araC/xylS-type" evidence="5">
    <location>
        <begin position="271"/>
        <end position="378"/>
    </location>
</feature>